<dbReference type="Gene3D" id="3.20.20.80">
    <property type="entry name" value="Glycosidases"/>
    <property type="match status" value="1"/>
</dbReference>
<dbReference type="KEGG" id="oyw:OdinLCB4_005620"/>
<dbReference type="Proteomes" id="UP000186851">
    <property type="component" value="Chromosome"/>
</dbReference>
<sequence length="331" mass="37233">MNIRELLVNNLNPILDPAVINMTPAQFIAEYGGNLSKIGLVVKPPSGRVYYDSATAPKNPVYGNFLKEFTKISSDIFEVYAVVNTLIDSYTAEDPKYSSFKSGGGNSSTHICPSEKTVNYLAKILEEIAKYPVKGIILVGNTFINRNYCFCDNCKSEFSQIAGIPPSFDFNRIQVDSDLQSKWVMWRADKLSNMVAALAKRVKEVNEKIEVYSEIYLEPAVNYTENLELEYGQNIETLSRVAKIMFNVHPWTPILPEVNSVEYSKLIKSITSVESLKRSGVKPALLYWNVANEDELDIIKSISGKVSSGEVYTYNSYPLGYNQLRELHLGR</sequence>
<name>A0AAF0D1J7_ODILC</name>
<evidence type="ECO:0000313" key="1">
    <source>
        <dbReference type="EMBL" id="WEU39947.1"/>
    </source>
</evidence>
<reference evidence="1" key="1">
    <citation type="journal article" date="2017" name="Nature">
        <title>Asgard archaea illuminate the origin of eukaryotic cellular complexity.</title>
        <authorList>
            <person name="Zaremba-Niedzwiedzka K."/>
            <person name="Caceres E.F."/>
            <person name="Saw J.H."/>
            <person name="Backstrom D."/>
            <person name="Juzokaite L."/>
            <person name="Vancaester E."/>
            <person name="Seitz K.W."/>
            <person name="Anantharaman K."/>
            <person name="Starnawski P."/>
            <person name="Kjeldsen K.U."/>
            <person name="Scott M.B."/>
            <person name="Nunoura T."/>
            <person name="Banfield J.F."/>
            <person name="Schramm A."/>
            <person name="Baker B.J."/>
            <person name="Spang A."/>
            <person name="Ettema T.J.G."/>
        </authorList>
    </citation>
    <scope>NUCLEOTIDE SEQUENCE</scope>
    <source>
        <strain evidence="1">LCB_4</strain>
    </source>
</reference>
<organism evidence="1 2">
    <name type="scientific">Odinarchaeota yellowstonii (strain LCB_4)</name>
    <dbReference type="NCBI Taxonomy" id="1841599"/>
    <lineage>
        <taxon>Archaea</taxon>
        <taxon>Promethearchaeati</taxon>
        <taxon>Candidatus Odinarchaeota</taxon>
        <taxon>Candidatus Odinarchaeia</taxon>
        <taxon>Candidatus Odinarchaeales</taxon>
        <taxon>Candidatus Odinarchaeaceae</taxon>
        <taxon>Candidatus Odinarchaeum</taxon>
    </lineage>
</organism>
<reference evidence="1" key="2">
    <citation type="journal article" date="2022" name="Nat. Microbiol.">
        <title>A closed Candidatus Odinarchaeum chromosome exposes Asgard archaeal viruses.</title>
        <authorList>
            <person name="Tamarit D."/>
            <person name="Caceres E.F."/>
            <person name="Krupovic M."/>
            <person name="Nijland R."/>
            <person name="Eme L."/>
            <person name="Robinson N.P."/>
            <person name="Ettema T.J.G."/>
        </authorList>
    </citation>
    <scope>NUCLEOTIDE SEQUENCE</scope>
    <source>
        <strain evidence="1">LCB_4</strain>
    </source>
</reference>
<evidence type="ECO:0000313" key="2">
    <source>
        <dbReference type="Proteomes" id="UP000186851"/>
    </source>
</evidence>
<dbReference type="EMBL" id="CP091871">
    <property type="protein sequence ID" value="WEU39947.1"/>
    <property type="molecule type" value="Genomic_DNA"/>
</dbReference>
<proteinExistence type="predicted"/>
<gene>
    <name evidence="1" type="ORF">OdinLCB4_005620</name>
</gene>
<accession>A0AAF0D1J7</accession>
<protein>
    <submittedName>
        <fullName evidence="1">Uncharacterized protein</fullName>
    </submittedName>
</protein>
<dbReference type="AlphaFoldDB" id="A0AAF0D1J7"/>